<keyword evidence="1" id="KW-0472">Membrane</keyword>
<evidence type="ECO:0000313" key="2">
    <source>
        <dbReference type="EMBL" id="NLF55989.1"/>
    </source>
</evidence>
<organism evidence="2 3">
    <name type="scientific">Thauera phenolivorans</name>
    <dbReference type="NCBI Taxonomy" id="1792543"/>
    <lineage>
        <taxon>Bacteria</taxon>
        <taxon>Pseudomonadati</taxon>
        <taxon>Pseudomonadota</taxon>
        <taxon>Betaproteobacteria</taxon>
        <taxon>Rhodocyclales</taxon>
        <taxon>Zoogloeaceae</taxon>
        <taxon>Thauera</taxon>
    </lineage>
</organism>
<accession>A0A7X7LZK1</accession>
<comment type="caution">
    <text evidence="2">The sequence shown here is derived from an EMBL/GenBank/DDBJ whole genome shotgun (WGS) entry which is preliminary data.</text>
</comment>
<keyword evidence="1" id="KW-0812">Transmembrane</keyword>
<dbReference type="AlphaFoldDB" id="A0A7X7LZK1"/>
<dbReference type="EMBL" id="JAAYYV010000492">
    <property type="protein sequence ID" value="NLF55989.1"/>
    <property type="molecule type" value="Genomic_DNA"/>
</dbReference>
<feature type="transmembrane region" description="Helical" evidence="1">
    <location>
        <begin position="23"/>
        <end position="49"/>
    </location>
</feature>
<reference evidence="2 3" key="1">
    <citation type="journal article" date="2020" name="Biotechnol. Biofuels">
        <title>New insights from the biogas microbiome by comprehensive genome-resolved metagenomics of nearly 1600 species originating from multiple anaerobic digesters.</title>
        <authorList>
            <person name="Campanaro S."/>
            <person name="Treu L."/>
            <person name="Rodriguez-R L.M."/>
            <person name="Kovalovszki A."/>
            <person name="Ziels R.M."/>
            <person name="Maus I."/>
            <person name="Zhu X."/>
            <person name="Kougias P.G."/>
            <person name="Basile A."/>
            <person name="Luo G."/>
            <person name="Schluter A."/>
            <person name="Konstantinidis K.T."/>
            <person name="Angelidaki I."/>
        </authorList>
    </citation>
    <scope>NUCLEOTIDE SEQUENCE [LARGE SCALE GENOMIC DNA]</scope>
    <source>
        <strain evidence="2">AS06rmzACSIP_256</strain>
    </source>
</reference>
<name>A0A7X7LZK1_9RHOO</name>
<evidence type="ECO:0000256" key="1">
    <source>
        <dbReference type="SAM" id="Phobius"/>
    </source>
</evidence>
<gene>
    <name evidence="2" type="ORF">GX576_16615</name>
</gene>
<keyword evidence="1" id="KW-1133">Transmembrane helix</keyword>
<protein>
    <submittedName>
        <fullName evidence="2">Uncharacterized protein</fullName>
    </submittedName>
</protein>
<sequence>MNPTEASQAVGLWALWAWRGRPWMFALGLVWLVIGLGLLSVAGFGPVWVPR</sequence>
<proteinExistence type="predicted"/>
<dbReference type="Proteomes" id="UP000536534">
    <property type="component" value="Unassembled WGS sequence"/>
</dbReference>
<evidence type="ECO:0000313" key="3">
    <source>
        <dbReference type="Proteomes" id="UP000536534"/>
    </source>
</evidence>